<reference evidence="2" key="1">
    <citation type="journal article" date="2013" name="Proc. Natl. Acad. Sci. U.S.A.">
        <title>Genome structure and metabolic features in the red seaweed Chondrus crispus shed light on evolution of the Archaeplastida.</title>
        <authorList>
            <person name="Collen J."/>
            <person name="Porcel B."/>
            <person name="Carre W."/>
            <person name="Ball S.G."/>
            <person name="Chaparro C."/>
            <person name="Tonon T."/>
            <person name="Barbeyron T."/>
            <person name="Michel G."/>
            <person name="Noel B."/>
            <person name="Valentin K."/>
            <person name="Elias M."/>
            <person name="Artiguenave F."/>
            <person name="Arun A."/>
            <person name="Aury J.M."/>
            <person name="Barbosa-Neto J.F."/>
            <person name="Bothwell J.H."/>
            <person name="Bouget F.Y."/>
            <person name="Brillet L."/>
            <person name="Cabello-Hurtado F."/>
            <person name="Capella-Gutierrez S."/>
            <person name="Charrier B."/>
            <person name="Cladiere L."/>
            <person name="Cock J.M."/>
            <person name="Coelho S.M."/>
            <person name="Colleoni C."/>
            <person name="Czjzek M."/>
            <person name="Da Silva C."/>
            <person name="Delage L."/>
            <person name="Denoeud F."/>
            <person name="Deschamps P."/>
            <person name="Dittami S.M."/>
            <person name="Gabaldon T."/>
            <person name="Gachon C.M."/>
            <person name="Groisillier A."/>
            <person name="Herve C."/>
            <person name="Jabbari K."/>
            <person name="Katinka M."/>
            <person name="Kloareg B."/>
            <person name="Kowalczyk N."/>
            <person name="Labadie K."/>
            <person name="Leblanc C."/>
            <person name="Lopez P.J."/>
            <person name="McLachlan D.H."/>
            <person name="Meslet-Cladiere L."/>
            <person name="Moustafa A."/>
            <person name="Nehr Z."/>
            <person name="Nyvall Collen P."/>
            <person name="Panaud O."/>
            <person name="Partensky F."/>
            <person name="Poulain J."/>
            <person name="Rensing S.A."/>
            <person name="Rousvoal S."/>
            <person name="Samson G."/>
            <person name="Symeonidi A."/>
            <person name="Weissenbach J."/>
            <person name="Zambounis A."/>
            <person name="Wincker P."/>
            <person name="Boyen C."/>
        </authorList>
    </citation>
    <scope>NUCLEOTIDE SEQUENCE [LARGE SCALE GENOMIC DNA]</scope>
    <source>
        <strain evidence="2">cv. Stackhouse</strain>
    </source>
</reference>
<dbReference type="Gramene" id="CDF34955">
    <property type="protein sequence ID" value="CDF34955"/>
    <property type="gene ID" value="CHC_T00003526001"/>
</dbReference>
<organism evidence="1 2">
    <name type="scientific">Chondrus crispus</name>
    <name type="common">Carrageen Irish moss</name>
    <name type="synonym">Polymorpha crispa</name>
    <dbReference type="NCBI Taxonomy" id="2769"/>
    <lineage>
        <taxon>Eukaryota</taxon>
        <taxon>Rhodophyta</taxon>
        <taxon>Florideophyceae</taxon>
        <taxon>Rhodymeniophycidae</taxon>
        <taxon>Gigartinales</taxon>
        <taxon>Gigartinaceae</taxon>
        <taxon>Chondrus</taxon>
    </lineage>
</organism>
<evidence type="ECO:0000313" key="2">
    <source>
        <dbReference type="Proteomes" id="UP000012073"/>
    </source>
</evidence>
<evidence type="ECO:0000313" key="1">
    <source>
        <dbReference type="EMBL" id="CDF34955.1"/>
    </source>
</evidence>
<dbReference type="AlphaFoldDB" id="R7QBW4"/>
<keyword evidence="2" id="KW-1185">Reference proteome</keyword>
<dbReference type="GeneID" id="17322489"/>
<gene>
    <name evidence="1" type="ORF">CHC_T00003526001</name>
</gene>
<dbReference type="Proteomes" id="UP000012073">
    <property type="component" value="Unassembled WGS sequence"/>
</dbReference>
<protein>
    <submittedName>
        <fullName evidence="1">Uncharacterized protein</fullName>
    </submittedName>
</protein>
<dbReference type="RefSeq" id="XP_005714774.1">
    <property type="nucleotide sequence ID" value="XM_005714717.1"/>
</dbReference>
<name>R7QBW4_CHOCR</name>
<dbReference type="EMBL" id="HG001711">
    <property type="protein sequence ID" value="CDF34955.1"/>
    <property type="molecule type" value="Genomic_DNA"/>
</dbReference>
<accession>R7QBW4</accession>
<proteinExistence type="predicted"/>
<dbReference type="KEGG" id="ccp:CHC_T00003526001"/>
<sequence length="44" mass="4928">MFQLGWNRHGTAVMECKSGGDNQFLKLSYNGKVLECYFLDAPTG</sequence>